<dbReference type="SMART" id="SM01001">
    <property type="entry name" value="AIRC"/>
    <property type="match status" value="1"/>
</dbReference>
<evidence type="ECO:0000256" key="3">
    <source>
        <dbReference type="HAMAP-Rule" id="MF_01929"/>
    </source>
</evidence>
<comment type="catalytic activity">
    <reaction evidence="3">
        <text>5-carboxyamino-1-(5-phospho-D-ribosyl)imidazole + H(+) = 5-amino-1-(5-phospho-D-ribosyl)imidazole-4-carboxylate</text>
        <dbReference type="Rhea" id="RHEA:13193"/>
        <dbReference type="ChEBI" id="CHEBI:15378"/>
        <dbReference type="ChEBI" id="CHEBI:58730"/>
        <dbReference type="ChEBI" id="CHEBI:77657"/>
        <dbReference type="EC" id="5.4.99.18"/>
    </reaction>
</comment>
<keyword evidence="2 3" id="KW-0413">Isomerase</keyword>
<gene>
    <name evidence="3" type="primary">purE</name>
    <name evidence="5" type="ORF">JW744_03320</name>
</gene>
<dbReference type="GO" id="GO:0006189">
    <property type="term" value="P:'de novo' IMP biosynthetic process"/>
    <property type="evidence" value="ECO:0007669"/>
    <property type="project" value="UniProtKB-UniRule"/>
</dbReference>
<feature type="binding site" evidence="3">
    <location>
        <position position="40"/>
    </location>
    <ligand>
        <name>substrate</name>
    </ligand>
</feature>
<comment type="pathway">
    <text evidence="3">Purine metabolism; IMP biosynthesis via de novo pathway; 5-amino-1-(5-phospho-D-ribosyl)imidazole-4-carboxylate from 5-amino-1-(5-phospho-D-ribosyl)imidazole (N5-CAIR route): step 2/2.</text>
</comment>
<dbReference type="EC" id="5.4.99.18" evidence="3"/>
<comment type="similarity">
    <text evidence="3">Belongs to the AIR carboxylase family. Class I subfamily.</text>
</comment>
<keyword evidence="1 3" id="KW-0658">Purine biosynthesis</keyword>
<proteinExistence type="inferred from homology"/>
<evidence type="ECO:0000256" key="1">
    <source>
        <dbReference type="ARBA" id="ARBA00022755"/>
    </source>
</evidence>
<name>A0A939C8Y4_9ARCH</name>
<dbReference type="Gene3D" id="3.40.50.1970">
    <property type="match status" value="1"/>
</dbReference>
<feature type="binding site" evidence="3">
    <location>
        <position position="10"/>
    </location>
    <ligand>
        <name>substrate</name>
    </ligand>
</feature>
<comment type="caution">
    <text evidence="5">The sequence shown here is derived from an EMBL/GenBank/DDBJ whole genome shotgun (WGS) entry which is preliminary data.</text>
</comment>
<dbReference type="InterPro" id="IPR024694">
    <property type="entry name" value="PurE_prokaryotes"/>
</dbReference>
<dbReference type="SUPFAM" id="SSF52255">
    <property type="entry name" value="N5-CAIR mutase (phosphoribosylaminoimidazole carboxylase, PurE)"/>
    <property type="match status" value="1"/>
</dbReference>
<organism evidence="5 6">
    <name type="scientific">Candidatus Iainarchaeum sp</name>
    <dbReference type="NCBI Taxonomy" id="3101447"/>
    <lineage>
        <taxon>Archaea</taxon>
        <taxon>Candidatus Iainarchaeota</taxon>
        <taxon>Candidatus Iainarchaeia</taxon>
        <taxon>Candidatus Iainarchaeales</taxon>
        <taxon>Candidatus Iainarchaeaceae</taxon>
        <taxon>Candidatus Iainarchaeum</taxon>
    </lineage>
</organism>
<evidence type="ECO:0000259" key="4">
    <source>
        <dbReference type="SMART" id="SM01001"/>
    </source>
</evidence>
<dbReference type="InterPro" id="IPR000031">
    <property type="entry name" value="PurE_dom"/>
</dbReference>
<comment type="function">
    <text evidence="3">Catalyzes the conversion of N5-carboxyaminoimidazole ribonucleotide (N5-CAIR) to 4-carboxy-5-aminoimidazole ribonucleotide (CAIR).</text>
</comment>
<dbReference type="HAMAP" id="MF_01929">
    <property type="entry name" value="PurE_classI"/>
    <property type="match status" value="1"/>
</dbReference>
<feature type="domain" description="PurE" evidence="4">
    <location>
        <begin position="2"/>
        <end position="129"/>
    </location>
</feature>
<evidence type="ECO:0000313" key="5">
    <source>
        <dbReference type="EMBL" id="MBN2067472.1"/>
    </source>
</evidence>
<dbReference type="Proteomes" id="UP000809243">
    <property type="component" value="Unassembled WGS sequence"/>
</dbReference>
<dbReference type="GO" id="GO:0034023">
    <property type="term" value="F:5-(carboxyamino)imidazole ribonucleotide mutase activity"/>
    <property type="evidence" value="ECO:0007669"/>
    <property type="project" value="UniProtKB-UniRule"/>
</dbReference>
<dbReference type="PANTHER" id="PTHR23046">
    <property type="entry name" value="PHOSPHORIBOSYLAMINOIMIDAZOLE CARBOXYLASE CATALYTIC SUBUNIT"/>
    <property type="match status" value="1"/>
</dbReference>
<evidence type="ECO:0000313" key="6">
    <source>
        <dbReference type="Proteomes" id="UP000809243"/>
    </source>
</evidence>
<sequence>MADVLVVFGSKSDEPVYSRVMSGLKENSVSAELHICSAHRTPKELDALIESTSAKIIIAGAGLSAALPGVVASKTAKPVIGVPVSGAFAGLDALLSTVQMPKGYPVITTGVGNAKQAVEAASLALKSYGLVKVTGNKYNQGIKQKIDSIKPIANKLGLSFEFIETVEGNFDKNHQILVNVVELAGFSSEGLEDCLALNVPVLKESSTPEALELFEKTKHGLWIGLNRVENAFIAAAQLMNANSGAISGKLKAYREELAKSVLEDDSSETKKFKQ</sequence>
<protein>
    <recommendedName>
        <fullName evidence="3">N5-carboxyaminoimidazole ribonucleotide mutase</fullName>
        <shortName evidence="3">N5-CAIR mutase</shortName>
        <ecNumber evidence="3">5.4.99.18</ecNumber>
    </recommendedName>
    <alternativeName>
        <fullName evidence="3">5-(carboxyamino)imidazole ribonucleotide mutase</fullName>
    </alternativeName>
</protein>
<evidence type="ECO:0000256" key="2">
    <source>
        <dbReference type="ARBA" id="ARBA00023235"/>
    </source>
</evidence>
<feature type="binding site" evidence="3">
    <location>
        <position position="13"/>
    </location>
    <ligand>
        <name>substrate</name>
    </ligand>
</feature>
<accession>A0A939C8Y4</accession>
<dbReference type="EMBL" id="JAFGDB010000054">
    <property type="protein sequence ID" value="MBN2067472.1"/>
    <property type="molecule type" value="Genomic_DNA"/>
</dbReference>
<dbReference type="PANTHER" id="PTHR23046:SF2">
    <property type="entry name" value="PHOSPHORIBOSYLAMINOIMIDAZOLE CARBOXYLASE"/>
    <property type="match status" value="1"/>
</dbReference>
<dbReference type="Pfam" id="PF00731">
    <property type="entry name" value="AIRC"/>
    <property type="match status" value="1"/>
</dbReference>
<dbReference type="InterPro" id="IPR033747">
    <property type="entry name" value="PurE_ClassI"/>
</dbReference>
<reference evidence="5" key="1">
    <citation type="submission" date="2021-01" db="EMBL/GenBank/DDBJ databases">
        <title>Active Sulfur Cycling in an Early Earth Analoge.</title>
        <authorList>
            <person name="Hahn C.R."/>
            <person name="Youssef N.H."/>
            <person name="Elshahed M."/>
        </authorList>
    </citation>
    <scope>NUCLEOTIDE SEQUENCE</scope>
    <source>
        <strain evidence="5">Zod_Metabat.1151</strain>
    </source>
</reference>
<dbReference type="AlphaFoldDB" id="A0A939C8Y4"/>